<dbReference type="InterPro" id="IPR036737">
    <property type="entry name" value="OmpA-like_sf"/>
</dbReference>
<sequence>MFKKALIGAVAIALSTGVANAGENKFTKEEGVGMGSGAAIGAVVGGPIGAFVGLMVGGILGDSVGTAKRADLHAKQLEQELIDTRVALAKASESTGGDEMLDRLAEQLHADVMFRTGSSDIDSQVAAKLEALGALLAAHGQLEIQLNGFADPRGTPEQNLELSLRRADAVREALIRGGVTPEQIRLSAHGEDLTTAAKDDIEAYAWERRVSLAIRPVGASSESAVAQAQ</sequence>
<proteinExistence type="predicted"/>
<keyword evidence="3" id="KW-0998">Cell outer membrane</keyword>
<comment type="subcellular location">
    <subcellularLocation>
        <location evidence="1">Cell outer membrane</location>
    </subcellularLocation>
</comment>
<evidence type="ECO:0000313" key="9">
    <source>
        <dbReference type="Proteomes" id="UP000588068"/>
    </source>
</evidence>
<dbReference type="PRINTS" id="PR01021">
    <property type="entry name" value="OMPADOMAIN"/>
</dbReference>
<evidence type="ECO:0000256" key="4">
    <source>
        <dbReference type="PROSITE-ProRule" id="PRU00473"/>
    </source>
</evidence>
<evidence type="ECO:0000256" key="5">
    <source>
        <dbReference type="SAM" id="Phobius"/>
    </source>
</evidence>
<protein>
    <submittedName>
        <fullName evidence="8">Outer membrane protein OmpA-like peptidoglycan-associated protein</fullName>
    </submittedName>
</protein>
<keyword evidence="5" id="KW-1133">Transmembrane helix</keyword>
<dbReference type="Proteomes" id="UP000588068">
    <property type="component" value="Unassembled WGS sequence"/>
</dbReference>
<dbReference type="InterPro" id="IPR050330">
    <property type="entry name" value="Bact_OuterMem_StrucFunc"/>
</dbReference>
<evidence type="ECO:0000256" key="6">
    <source>
        <dbReference type="SAM" id="SignalP"/>
    </source>
</evidence>
<name>A0A841HT07_9GAMM</name>
<keyword evidence="2 4" id="KW-0472">Membrane</keyword>
<accession>A0A841HT07</accession>
<dbReference type="RefSeq" id="WP_184335177.1">
    <property type="nucleotide sequence ID" value="NZ_JACHHZ010000006.1"/>
</dbReference>
<evidence type="ECO:0000259" key="7">
    <source>
        <dbReference type="PROSITE" id="PS51123"/>
    </source>
</evidence>
<keyword evidence="9" id="KW-1185">Reference proteome</keyword>
<feature type="domain" description="OmpA-like" evidence="7">
    <location>
        <begin position="101"/>
        <end position="218"/>
    </location>
</feature>
<evidence type="ECO:0000256" key="3">
    <source>
        <dbReference type="ARBA" id="ARBA00023237"/>
    </source>
</evidence>
<dbReference type="PROSITE" id="PS51123">
    <property type="entry name" value="OMPA_2"/>
    <property type="match status" value="1"/>
</dbReference>
<dbReference type="EMBL" id="JACHHZ010000006">
    <property type="protein sequence ID" value="MBB6095784.1"/>
    <property type="molecule type" value="Genomic_DNA"/>
</dbReference>
<dbReference type="SUPFAM" id="SSF103088">
    <property type="entry name" value="OmpA-like"/>
    <property type="match status" value="1"/>
</dbReference>
<evidence type="ECO:0000313" key="8">
    <source>
        <dbReference type="EMBL" id="MBB6095784.1"/>
    </source>
</evidence>
<feature type="signal peptide" evidence="6">
    <location>
        <begin position="1"/>
        <end position="21"/>
    </location>
</feature>
<feature type="chain" id="PRO_5032804741" evidence="6">
    <location>
        <begin position="22"/>
        <end position="229"/>
    </location>
</feature>
<gene>
    <name evidence="8" type="ORF">HNQ60_004675</name>
</gene>
<dbReference type="CDD" id="cd07185">
    <property type="entry name" value="OmpA_C-like"/>
    <property type="match status" value="1"/>
</dbReference>
<feature type="transmembrane region" description="Helical" evidence="5">
    <location>
        <begin position="37"/>
        <end position="60"/>
    </location>
</feature>
<dbReference type="PANTHER" id="PTHR30329:SF21">
    <property type="entry name" value="LIPOPROTEIN YIAD-RELATED"/>
    <property type="match status" value="1"/>
</dbReference>
<organism evidence="8 9">
    <name type="scientific">Povalibacter uvarum</name>
    <dbReference type="NCBI Taxonomy" id="732238"/>
    <lineage>
        <taxon>Bacteria</taxon>
        <taxon>Pseudomonadati</taxon>
        <taxon>Pseudomonadota</taxon>
        <taxon>Gammaproteobacteria</taxon>
        <taxon>Steroidobacterales</taxon>
        <taxon>Steroidobacteraceae</taxon>
        <taxon>Povalibacter</taxon>
    </lineage>
</organism>
<dbReference type="InterPro" id="IPR006664">
    <property type="entry name" value="OMP_bac"/>
</dbReference>
<dbReference type="Gene3D" id="3.30.1330.60">
    <property type="entry name" value="OmpA-like domain"/>
    <property type="match status" value="1"/>
</dbReference>
<dbReference type="AlphaFoldDB" id="A0A841HT07"/>
<dbReference type="PANTHER" id="PTHR30329">
    <property type="entry name" value="STATOR ELEMENT OF FLAGELLAR MOTOR COMPLEX"/>
    <property type="match status" value="1"/>
</dbReference>
<keyword evidence="5" id="KW-0812">Transmembrane</keyword>
<comment type="caution">
    <text evidence="8">The sequence shown here is derived from an EMBL/GenBank/DDBJ whole genome shotgun (WGS) entry which is preliminary data.</text>
</comment>
<dbReference type="Pfam" id="PF00691">
    <property type="entry name" value="OmpA"/>
    <property type="match status" value="1"/>
</dbReference>
<evidence type="ECO:0000256" key="1">
    <source>
        <dbReference type="ARBA" id="ARBA00004442"/>
    </source>
</evidence>
<reference evidence="8 9" key="1">
    <citation type="submission" date="2020-08" db="EMBL/GenBank/DDBJ databases">
        <title>Genomic Encyclopedia of Type Strains, Phase IV (KMG-IV): sequencing the most valuable type-strain genomes for metagenomic binning, comparative biology and taxonomic classification.</title>
        <authorList>
            <person name="Goeker M."/>
        </authorList>
    </citation>
    <scope>NUCLEOTIDE SEQUENCE [LARGE SCALE GENOMIC DNA]</scope>
    <source>
        <strain evidence="8 9">DSM 26723</strain>
    </source>
</reference>
<evidence type="ECO:0000256" key="2">
    <source>
        <dbReference type="ARBA" id="ARBA00023136"/>
    </source>
</evidence>
<dbReference type="GO" id="GO:0009279">
    <property type="term" value="C:cell outer membrane"/>
    <property type="evidence" value="ECO:0007669"/>
    <property type="project" value="UniProtKB-SubCell"/>
</dbReference>
<dbReference type="InterPro" id="IPR006665">
    <property type="entry name" value="OmpA-like"/>
</dbReference>
<keyword evidence="6" id="KW-0732">Signal</keyword>